<protein>
    <recommendedName>
        <fullName evidence="3">Reverse transcriptase Ty1/copia-type domain-containing protein</fullName>
    </recommendedName>
</protein>
<dbReference type="AlphaFoldDB" id="A0A438EYT3"/>
<gene>
    <name evidence="1" type="ORF">CK203_110631</name>
</gene>
<reference evidence="1 2" key="1">
    <citation type="journal article" date="2018" name="PLoS Genet.">
        <title>Population sequencing reveals clonal diversity and ancestral inbreeding in the grapevine cultivar Chardonnay.</title>
        <authorList>
            <person name="Roach M.J."/>
            <person name="Johnson D.L."/>
            <person name="Bohlmann J."/>
            <person name="van Vuuren H.J."/>
            <person name="Jones S.J."/>
            <person name="Pretorius I.S."/>
            <person name="Schmidt S.A."/>
            <person name="Borneman A.R."/>
        </authorList>
    </citation>
    <scope>NUCLEOTIDE SEQUENCE [LARGE SCALE GENOMIC DNA]</scope>
    <source>
        <strain evidence="2">cv. Chardonnay</strain>
        <tissue evidence="1">Leaf</tissue>
    </source>
</reference>
<sequence>MVKVKRDIVALICTSVPDRHAPPSPPMATLAPSKIVDPPPTHSSLRLHDDVDGIPVLKSDLASCFEMKDLGSLLYFLGIEVASSPRGHLLL</sequence>
<comment type="caution">
    <text evidence="1">The sequence shown here is derived from an EMBL/GenBank/DDBJ whole genome shotgun (WGS) entry which is preliminary data.</text>
</comment>
<name>A0A438EYT3_VITVI</name>
<evidence type="ECO:0000313" key="2">
    <source>
        <dbReference type="Proteomes" id="UP000288805"/>
    </source>
</evidence>
<accession>A0A438EYT3</accession>
<proteinExistence type="predicted"/>
<dbReference type="EMBL" id="QGNW01001160">
    <property type="protein sequence ID" value="RVW52908.1"/>
    <property type="molecule type" value="Genomic_DNA"/>
</dbReference>
<evidence type="ECO:0000313" key="1">
    <source>
        <dbReference type="EMBL" id="RVW52908.1"/>
    </source>
</evidence>
<dbReference type="Proteomes" id="UP000288805">
    <property type="component" value="Unassembled WGS sequence"/>
</dbReference>
<organism evidence="1 2">
    <name type="scientific">Vitis vinifera</name>
    <name type="common">Grape</name>
    <dbReference type="NCBI Taxonomy" id="29760"/>
    <lineage>
        <taxon>Eukaryota</taxon>
        <taxon>Viridiplantae</taxon>
        <taxon>Streptophyta</taxon>
        <taxon>Embryophyta</taxon>
        <taxon>Tracheophyta</taxon>
        <taxon>Spermatophyta</taxon>
        <taxon>Magnoliopsida</taxon>
        <taxon>eudicotyledons</taxon>
        <taxon>Gunneridae</taxon>
        <taxon>Pentapetalae</taxon>
        <taxon>rosids</taxon>
        <taxon>Vitales</taxon>
        <taxon>Vitaceae</taxon>
        <taxon>Viteae</taxon>
        <taxon>Vitis</taxon>
    </lineage>
</organism>
<evidence type="ECO:0008006" key="3">
    <source>
        <dbReference type="Google" id="ProtNLM"/>
    </source>
</evidence>